<dbReference type="AlphaFoldDB" id="A0A978UVH4"/>
<dbReference type="EMBL" id="JAEACU010000009">
    <property type="protein sequence ID" value="KAH7518874.1"/>
    <property type="molecule type" value="Genomic_DNA"/>
</dbReference>
<accession>A0A978UVH4</accession>
<sequence length="102" mass="11244">MNNMVRTCSRIERVVVVGAMTHLTSSNLSSMAVLWRGGPRQRSGDDVVNPLKVSLEDLYFGTSNKLSLSWNVICSKCNGVSKTLQTSKEIPGLWLVYGFGLH</sequence>
<reference evidence="1" key="1">
    <citation type="journal article" date="2021" name="Front. Plant Sci.">
        <title>Chromosome-Scale Genome Assembly for Chinese Sour Jujube and Insights Into Its Genome Evolution and Domestication Signature.</title>
        <authorList>
            <person name="Shen L.-Y."/>
            <person name="Luo H."/>
            <person name="Wang X.-L."/>
            <person name="Wang X.-M."/>
            <person name="Qiu X.-J."/>
            <person name="Liu H."/>
            <person name="Zhou S.-S."/>
            <person name="Jia K.-H."/>
            <person name="Nie S."/>
            <person name="Bao Y.-T."/>
            <person name="Zhang R.-G."/>
            <person name="Yun Q.-Z."/>
            <person name="Chai Y.-H."/>
            <person name="Lu J.-Y."/>
            <person name="Li Y."/>
            <person name="Zhao S.-W."/>
            <person name="Mao J.-F."/>
            <person name="Jia S.-G."/>
            <person name="Mao Y.-M."/>
        </authorList>
    </citation>
    <scope>NUCLEOTIDE SEQUENCE</scope>
    <source>
        <strain evidence="1">AT0</strain>
        <tissue evidence="1">Leaf</tissue>
    </source>
</reference>
<dbReference type="InterPro" id="IPR008971">
    <property type="entry name" value="HSP40/DnaJ_pept-bd"/>
</dbReference>
<comment type="caution">
    <text evidence="1">The sequence shown here is derived from an EMBL/GenBank/DDBJ whole genome shotgun (WGS) entry which is preliminary data.</text>
</comment>
<dbReference type="GO" id="GO:0006457">
    <property type="term" value="P:protein folding"/>
    <property type="evidence" value="ECO:0007669"/>
    <property type="project" value="InterPro"/>
</dbReference>
<dbReference type="GO" id="GO:0051082">
    <property type="term" value="F:unfolded protein binding"/>
    <property type="evidence" value="ECO:0007669"/>
    <property type="project" value="InterPro"/>
</dbReference>
<protein>
    <submittedName>
        <fullName evidence="1">Uncharacterized protein</fullName>
    </submittedName>
</protein>
<gene>
    <name evidence="1" type="ORF">FEM48_Zijuj09G0217400</name>
</gene>
<organism evidence="1 2">
    <name type="scientific">Ziziphus jujuba var. spinosa</name>
    <dbReference type="NCBI Taxonomy" id="714518"/>
    <lineage>
        <taxon>Eukaryota</taxon>
        <taxon>Viridiplantae</taxon>
        <taxon>Streptophyta</taxon>
        <taxon>Embryophyta</taxon>
        <taxon>Tracheophyta</taxon>
        <taxon>Spermatophyta</taxon>
        <taxon>Magnoliopsida</taxon>
        <taxon>eudicotyledons</taxon>
        <taxon>Gunneridae</taxon>
        <taxon>Pentapetalae</taxon>
        <taxon>rosids</taxon>
        <taxon>fabids</taxon>
        <taxon>Rosales</taxon>
        <taxon>Rhamnaceae</taxon>
        <taxon>Paliureae</taxon>
        <taxon>Ziziphus</taxon>
    </lineage>
</organism>
<dbReference type="Proteomes" id="UP000813462">
    <property type="component" value="Unassembled WGS sequence"/>
</dbReference>
<dbReference type="Gene3D" id="2.60.260.20">
    <property type="entry name" value="Urease metallochaperone UreE, N-terminal domain"/>
    <property type="match status" value="1"/>
</dbReference>
<evidence type="ECO:0000313" key="2">
    <source>
        <dbReference type="Proteomes" id="UP000813462"/>
    </source>
</evidence>
<dbReference type="SUPFAM" id="SSF49493">
    <property type="entry name" value="HSP40/DnaJ peptide-binding domain"/>
    <property type="match status" value="1"/>
</dbReference>
<name>A0A978UVH4_ZIZJJ</name>
<evidence type="ECO:0000313" key="1">
    <source>
        <dbReference type="EMBL" id="KAH7518874.1"/>
    </source>
</evidence>
<proteinExistence type="predicted"/>